<evidence type="ECO:0000313" key="3">
    <source>
        <dbReference type="EMBL" id="GAP29851.1"/>
    </source>
</evidence>
<evidence type="ECO:0000313" key="2">
    <source>
        <dbReference type="EMBL" id="APA99964.1"/>
    </source>
</evidence>
<evidence type="ECO:0000259" key="1">
    <source>
        <dbReference type="Pfam" id="PF04754"/>
    </source>
</evidence>
<reference evidence="4" key="1">
    <citation type="submission" date="2015-07" db="EMBL/GenBank/DDBJ databases">
        <title>Nocardia seriolae U-1 whole genome shotgun sequence.</title>
        <authorList>
            <person name="Imajoh M."/>
            <person name="Fukumoto Y."/>
            <person name="Sukeda M."/>
            <person name="Yamane J."/>
            <person name="Yamasaki K."/>
            <person name="Shimizu M."/>
            <person name="Ohnishi K."/>
            <person name="Oshima S."/>
        </authorList>
    </citation>
    <scope>NUCLEOTIDE SEQUENCE [LARGE SCALE GENOMIC DNA]</scope>
    <source>
        <strain evidence="4">U-1</strain>
    </source>
</reference>
<dbReference type="EMBL" id="CP017839">
    <property type="protein sequence ID" value="APA99964.1"/>
    <property type="molecule type" value="Genomic_DNA"/>
</dbReference>
<gene>
    <name evidence="2" type="ORF">NS506_05928</name>
    <name evidence="3" type="ORF">NSK11_contig00065-0033</name>
</gene>
<dbReference type="EMBL" id="BBYQ01000065">
    <property type="protein sequence ID" value="GAP29851.1"/>
    <property type="molecule type" value="Genomic_DNA"/>
</dbReference>
<dbReference type="Proteomes" id="UP000037179">
    <property type="component" value="Unassembled WGS sequence"/>
</dbReference>
<dbReference type="AlphaFoldDB" id="A0A0B8NE30"/>
<organism evidence="3 4">
    <name type="scientific">Nocardia seriolae</name>
    <dbReference type="NCBI Taxonomy" id="37332"/>
    <lineage>
        <taxon>Bacteria</taxon>
        <taxon>Bacillati</taxon>
        <taxon>Actinomycetota</taxon>
        <taxon>Actinomycetes</taxon>
        <taxon>Mycobacteriales</taxon>
        <taxon>Nocardiaceae</taxon>
        <taxon>Nocardia</taxon>
    </lineage>
</organism>
<feature type="domain" description="Transposase (putative) YhgA-like" evidence="1">
    <location>
        <begin position="28"/>
        <end position="83"/>
    </location>
</feature>
<sequence length="104" mass="11631">MLMPSRAILWVRGEKNEIGQSSRVAPESSDELMAFRMLEYMVAIWNRYLRRHPQARRLPVVIPVVVHCDPGGHRWSAPTDLSDPSDLLCVGPKRSGCGCGVRGC</sequence>
<dbReference type="KEGG" id="nsr:NS506_05928"/>
<name>A0A0B8NE30_9NOCA</name>
<dbReference type="OrthoDB" id="4539897at2"/>
<dbReference type="Pfam" id="PF04754">
    <property type="entry name" value="Transposase_31"/>
    <property type="match status" value="1"/>
</dbReference>
<dbReference type="GeneID" id="93376430"/>
<dbReference type="Proteomes" id="UP000180166">
    <property type="component" value="Chromosome"/>
</dbReference>
<reference evidence="3 4" key="2">
    <citation type="journal article" date="2016" name="Genome Announc.">
        <title>Draft Genome Sequence of Erythromycin- and Oxytetracycline-Sensitive Nocardia seriolae Strain U-1 (NBRC 110359).</title>
        <authorList>
            <person name="Imajoh M."/>
            <person name="Sukeda M."/>
            <person name="Shimizu M."/>
            <person name="Yamane J."/>
            <person name="Ohnishi K."/>
            <person name="Oshima S."/>
        </authorList>
    </citation>
    <scope>NUCLEOTIDE SEQUENCE [LARGE SCALE GENOMIC DNA]</scope>
    <source>
        <strain evidence="3 4">U-1</strain>
    </source>
</reference>
<keyword evidence="4" id="KW-1185">Reference proteome</keyword>
<dbReference type="RefSeq" id="WP_033088543.1">
    <property type="nucleotide sequence ID" value="NZ_AP017900.1"/>
</dbReference>
<evidence type="ECO:0000313" key="5">
    <source>
        <dbReference type="Proteomes" id="UP000180166"/>
    </source>
</evidence>
<reference evidence="2 5" key="3">
    <citation type="submission" date="2016-10" db="EMBL/GenBank/DDBJ databases">
        <title>Genome sequence of Nocardia seriolae strain EM150506, isolated from Anguila japonica.</title>
        <authorList>
            <person name="Han H.-J."/>
        </authorList>
    </citation>
    <scope>NUCLEOTIDE SEQUENCE [LARGE SCALE GENOMIC DNA]</scope>
    <source>
        <strain evidence="2 5">EM150506</strain>
    </source>
</reference>
<accession>A0A0B8NE30</accession>
<protein>
    <recommendedName>
        <fullName evidence="1">Transposase (putative) YhgA-like domain-containing protein</fullName>
    </recommendedName>
</protein>
<evidence type="ECO:0000313" key="4">
    <source>
        <dbReference type="Proteomes" id="UP000037179"/>
    </source>
</evidence>
<proteinExistence type="predicted"/>
<dbReference type="InterPro" id="IPR006842">
    <property type="entry name" value="Transposase_31"/>
</dbReference>